<evidence type="ECO:0000313" key="2">
    <source>
        <dbReference type="EMBL" id="MBO0349407.1"/>
    </source>
</evidence>
<comment type="caution">
    <text evidence="2">The sequence shown here is derived from an EMBL/GenBank/DDBJ whole genome shotgun (WGS) entry which is preliminary data.</text>
</comment>
<dbReference type="RefSeq" id="WP_207087931.1">
    <property type="nucleotide sequence ID" value="NZ_JAFLQW010000272.1"/>
</dbReference>
<dbReference type="Pfam" id="PF22560">
    <property type="entry name" value="GMT-wHTH"/>
    <property type="match status" value="1"/>
</dbReference>
<dbReference type="NCBIfam" id="TIGR04474">
    <property type="entry name" value="tcm_partner"/>
    <property type="match status" value="1"/>
</dbReference>
<dbReference type="EMBL" id="JAFLQW010000272">
    <property type="protein sequence ID" value="MBO0349407.1"/>
    <property type="molecule type" value="Genomic_DNA"/>
</dbReference>
<protein>
    <submittedName>
        <fullName evidence="2">Three-Cys-motif partner protein TcmP</fullName>
    </submittedName>
</protein>
<gene>
    <name evidence="2" type="ORF">J0895_09870</name>
</gene>
<feature type="domain" description="GMT-like wHTH" evidence="1">
    <location>
        <begin position="278"/>
        <end position="351"/>
    </location>
</feature>
<name>A0ABS3FSQ1_9CYAN</name>
<organism evidence="2 3">
    <name type="scientific">Phormidium pseudopriestleyi FRX01</name>
    <dbReference type="NCBI Taxonomy" id="1759528"/>
    <lineage>
        <taxon>Bacteria</taxon>
        <taxon>Bacillati</taxon>
        <taxon>Cyanobacteriota</taxon>
        <taxon>Cyanophyceae</taxon>
        <taxon>Oscillatoriophycideae</taxon>
        <taxon>Oscillatoriales</taxon>
        <taxon>Oscillatoriaceae</taxon>
        <taxon>Phormidium</taxon>
    </lineage>
</organism>
<keyword evidence="3" id="KW-1185">Reference proteome</keyword>
<dbReference type="InterPro" id="IPR031009">
    <property type="entry name" value="Tcm_partner"/>
</dbReference>
<accession>A0ABS3FSQ1</accession>
<reference evidence="2 3" key="1">
    <citation type="submission" date="2021-03" db="EMBL/GenBank/DDBJ databases">
        <title>Metabolic Capacity of the Antarctic Cyanobacterium Phormidium pseudopriestleyi that Sustains Oxygenic Photosynthesis in the Presence of Hydrogen Sulfide.</title>
        <authorList>
            <person name="Lumian J.E."/>
            <person name="Jungblut A.D."/>
            <person name="Dillon M.L."/>
            <person name="Hawes I."/>
            <person name="Doran P.T."/>
            <person name="Mackey T.J."/>
            <person name="Dick G.J."/>
            <person name="Grettenberger C.L."/>
            <person name="Sumner D.Y."/>
        </authorList>
    </citation>
    <scope>NUCLEOTIDE SEQUENCE [LARGE SCALE GENOMIC DNA]</scope>
    <source>
        <strain evidence="2 3">FRX01</strain>
    </source>
</reference>
<evidence type="ECO:0000313" key="3">
    <source>
        <dbReference type="Proteomes" id="UP000664844"/>
    </source>
</evidence>
<evidence type="ECO:0000259" key="1">
    <source>
        <dbReference type="Pfam" id="PF22560"/>
    </source>
</evidence>
<proteinExistence type="predicted"/>
<sequence length="377" mass="43215">MSNSSFFNEFTEQSLVKAEIVAKYFWAWAKVIIPSAKKRQTNMAYVDLFSGPGRYKDGSKSTPLRILEQALGDDDMRQKLVTFFNDLDSDNTQSLQQAINALPNIEKLHHRPRILNMEVGESIIGELKQLQSVPALFFIDPWGYKGLSLKLIGSVIKNWGCDCIFFFNYNRINMGLSNPAVQEHMNSLFGKERADVLREKLESKRSYERELIILEDISKALKEIGGDYVLPFCFKDATGSRTSHHLIFVSKHVRGYEIMKEIMAKQSSSTEQGVPLFEYNVATQFQPLLFELSRPLDDLTDMLTDEFAGQTMTMKQIYEQHHVNKRYIKANYKEALKKLENAGKILANPPANKRRKLKGEITFGDEVKVTFLSRNSQ</sequence>
<dbReference type="Proteomes" id="UP000664844">
    <property type="component" value="Unassembled WGS sequence"/>
</dbReference>
<dbReference type="InterPro" id="IPR054339">
    <property type="entry name" value="GMT_wHTH"/>
</dbReference>